<dbReference type="Gene3D" id="1.10.840.10">
    <property type="entry name" value="Ras guanine-nucleotide exchange factors catalytic domain"/>
    <property type="match status" value="1"/>
</dbReference>
<dbReference type="PANTHER" id="PTHR23113:SF99">
    <property type="entry name" value="RASGEF DOMAIN-CONTAINING PROTEIN"/>
    <property type="match status" value="1"/>
</dbReference>
<gene>
    <name evidence="6" type="ORF">DFH08DRAFT_1004617</name>
</gene>
<dbReference type="InterPro" id="IPR008937">
    <property type="entry name" value="Ras-like_GEF"/>
</dbReference>
<feature type="domain" description="N-terminal Ras-GEF" evidence="5">
    <location>
        <begin position="428"/>
        <end position="563"/>
    </location>
</feature>
<protein>
    <submittedName>
        <fullName evidence="6">Ras guanine nucleotide exchange factor domain-containing protein</fullName>
    </submittedName>
</protein>
<dbReference type="InterPro" id="IPR023578">
    <property type="entry name" value="Ras_GEF_dom_sf"/>
</dbReference>
<dbReference type="InterPro" id="IPR000651">
    <property type="entry name" value="Ras-like_Gua-exchang_fac_N"/>
</dbReference>
<evidence type="ECO:0000259" key="4">
    <source>
        <dbReference type="PROSITE" id="PS50009"/>
    </source>
</evidence>
<dbReference type="EMBL" id="JARIHO010000002">
    <property type="protein sequence ID" value="KAJ7366907.1"/>
    <property type="molecule type" value="Genomic_DNA"/>
</dbReference>
<dbReference type="GO" id="GO:0005085">
    <property type="term" value="F:guanyl-nucleotide exchange factor activity"/>
    <property type="evidence" value="ECO:0007669"/>
    <property type="project" value="UniProtKB-KW"/>
</dbReference>
<comment type="caution">
    <text evidence="6">The sequence shown here is derived from an EMBL/GenBank/DDBJ whole genome shotgun (WGS) entry which is preliminary data.</text>
</comment>
<evidence type="ECO:0000313" key="6">
    <source>
        <dbReference type="EMBL" id="KAJ7366907.1"/>
    </source>
</evidence>
<dbReference type="SUPFAM" id="SSF48366">
    <property type="entry name" value="Ras GEF"/>
    <property type="match status" value="1"/>
</dbReference>
<sequence>MPITAADRERLRKIQLKLAGPSPTVSIPTPDESVHSDEAEAPSSPLTPTTYATRHGLPLEELCPSLMVPRQMLRKLSHPKQLGEMAALVTVFACAIDSVLDSIHGKQFLLRTDNLYKLICAHVYKSNQALTKHVRKIDQRDAYRTADGMAMALRLVEATLKDMLLLHRIVEDFQREKLKALPYWPDDDESEISVSDYGVQVDNPVLKVGLRRAREFPTRPIAASHQRRTIKDDEKSLPALPSEVGDAKTSPSKEDDKSLPDFPVEDIVTSPSKEDDKSLPDFPVEDIVTSPSIEDGVKSSPESPVSDATEITLIYSRSSPISKDQGSVATPKATIPKSRSKFIQRILQLRAEFSKTRPTVLKRSALAVIDLNLSADSPATFARPEAREDIPYVVRQSFIYDRVDPLCPDQKVDMPLPTGDSVAIRLDPNGDVKAASLPALIQLLTSHHTLPVDEMCETFFLSFRLFSSPPRLLAAFQARWDEQPPATGAPLTPAQQRVWAHHMCYVRNCLAQLLLTWLDEYWRPAEDSAVLPRLRAFAVRRFDDAGLMQGVTTLVLQALDRAEQEEHTSRAQRARDVERQGAPPEAGPLKIVLRPEDDYGINIAVFETTEGRERFAAQITALAHRQFRALDPEAVVARWLTNEPAFFPIQELEEALLMWVAMSIVELKSREERVAMIEFWLDVASICVNLRNFSSASAIFSGLVYSPVERLSFTILDVAIPSKEQYRQLNKVFDGANNYAVYRRLLTANAHPAVPLIVVLRKDIISTKEVSGPVALTNDPDAEKTLINFSAYRMLKKTIRTMEGCLVQYHIQPVRMIQDWIDKQLAVLPRAEHAAITERMNTLSEQLEGRAPPPIKKGETWLQTVKGSVLLNDFVLYNLPDPGSAPPGPAKLRKNKSIAPMLNLRIRAAK</sequence>
<dbReference type="Pfam" id="PF00617">
    <property type="entry name" value="RasGEF"/>
    <property type="match status" value="1"/>
</dbReference>
<dbReference type="Pfam" id="PF00618">
    <property type="entry name" value="RasGEF_N"/>
    <property type="match status" value="1"/>
</dbReference>
<feature type="region of interest" description="Disordered" evidence="3">
    <location>
        <begin position="219"/>
        <end position="284"/>
    </location>
</feature>
<dbReference type="CDD" id="cd06224">
    <property type="entry name" value="REM"/>
    <property type="match status" value="1"/>
</dbReference>
<feature type="region of interest" description="Disordered" evidence="3">
    <location>
        <begin position="19"/>
        <end position="49"/>
    </location>
</feature>
<dbReference type="PROSITE" id="PS50212">
    <property type="entry name" value="RASGEF_NTER"/>
    <property type="match status" value="1"/>
</dbReference>
<evidence type="ECO:0000256" key="2">
    <source>
        <dbReference type="PROSITE-ProRule" id="PRU00168"/>
    </source>
</evidence>
<organism evidence="6 7">
    <name type="scientific">Mycena albidolilacea</name>
    <dbReference type="NCBI Taxonomy" id="1033008"/>
    <lineage>
        <taxon>Eukaryota</taxon>
        <taxon>Fungi</taxon>
        <taxon>Dikarya</taxon>
        <taxon>Basidiomycota</taxon>
        <taxon>Agaricomycotina</taxon>
        <taxon>Agaricomycetes</taxon>
        <taxon>Agaricomycetidae</taxon>
        <taxon>Agaricales</taxon>
        <taxon>Marasmiineae</taxon>
        <taxon>Mycenaceae</taxon>
        <taxon>Mycena</taxon>
    </lineage>
</organism>
<reference evidence="6" key="1">
    <citation type="submission" date="2023-03" db="EMBL/GenBank/DDBJ databases">
        <title>Massive genome expansion in bonnet fungi (Mycena s.s.) driven by repeated elements and novel gene families across ecological guilds.</title>
        <authorList>
            <consortium name="Lawrence Berkeley National Laboratory"/>
            <person name="Harder C.B."/>
            <person name="Miyauchi S."/>
            <person name="Viragh M."/>
            <person name="Kuo A."/>
            <person name="Thoen E."/>
            <person name="Andreopoulos B."/>
            <person name="Lu D."/>
            <person name="Skrede I."/>
            <person name="Drula E."/>
            <person name="Henrissat B."/>
            <person name="Morin E."/>
            <person name="Kohler A."/>
            <person name="Barry K."/>
            <person name="LaButti K."/>
            <person name="Morin E."/>
            <person name="Salamov A."/>
            <person name="Lipzen A."/>
            <person name="Mereny Z."/>
            <person name="Hegedus B."/>
            <person name="Baldrian P."/>
            <person name="Stursova M."/>
            <person name="Weitz H."/>
            <person name="Taylor A."/>
            <person name="Grigoriev I.V."/>
            <person name="Nagy L.G."/>
            <person name="Martin F."/>
            <person name="Kauserud H."/>
        </authorList>
    </citation>
    <scope>NUCLEOTIDE SEQUENCE</scope>
    <source>
        <strain evidence="6">CBHHK002</strain>
    </source>
</reference>
<dbReference type="Proteomes" id="UP001218218">
    <property type="component" value="Unassembled WGS sequence"/>
</dbReference>
<evidence type="ECO:0000256" key="3">
    <source>
        <dbReference type="SAM" id="MobiDB-lite"/>
    </source>
</evidence>
<keyword evidence="1 2" id="KW-0344">Guanine-nucleotide releasing factor</keyword>
<evidence type="ECO:0000313" key="7">
    <source>
        <dbReference type="Proteomes" id="UP001218218"/>
    </source>
</evidence>
<dbReference type="SMART" id="SM00229">
    <property type="entry name" value="RasGEFN"/>
    <property type="match status" value="1"/>
</dbReference>
<feature type="compositionally biased region" description="Basic and acidic residues" evidence="3">
    <location>
        <begin position="565"/>
        <end position="579"/>
    </location>
</feature>
<accession>A0AAD7AS09</accession>
<dbReference type="AlphaFoldDB" id="A0AAD7AS09"/>
<dbReference type="InterPro" id="IPR001895">
    <property type="entry name" value="RASGEF_cat_dom"/>
</dbReference>
<dbReference type="InterPro" id="IPR036964">
    <property type="entry name" value="RASGEF_cat_dom_sf"/>
</dbReference>
<evidence type="ECO:0000259" key="5">
    <source>
        <dbReference type="PROSITE" id="PS50212"/>
    </source>
</evidence>
<dbReference type="PROSITE" id="PS50009">
    <property type="entry name" value="RASGEF_CAT"/>
    <property type="match status" value="1"/>
</dbReference>
<feature type="region of interest" description="Disordered" evidence="3">
    <location>
        <begin position="565"/>
        <end position="587"/>
    </location>
</feature>
<dbReference type="Gene3D" id="1.20.870.10">
    <property type="entry name" value="Son of sevenless (SoS) protein Chain: S domain 1"/>
    <property type="match status" value="1"/>
</dbReference>
<feature type="domain" description="Ras-GEF" evidence="4">
    <location>
        <begin position="611"/>
        <end position="839"/>
    </location>
</feature>
<proteinExistence type="predicted"/>
<dbReference type="GO" id="GO:0007264">
    <property type="term" value="P:small GTPase-mediated signal transduction"/>
    <property type="evidence" value="ECO:0007669"/>
    <property type="project" value="InterPro"/>
</dbReference>
<keyword evidence="7" id="KW-1185">Reference proteome</keyword>
<dbReference type="SMART" id="SM00147">
    <property type="entry name" value="RasGEF"/>
    <property type="match status" value="1"/>
</dbReference>
<dbReference type="PANTHER" id="PTHR23113">
    <property type="entry name" value="GUANINE NUCLEOTIDE EXCHANGE FACTOR"/>
    <property type="match status" value="1"/>
</dbReference>
<name>A0AAD7AS09_9AGAR</name>
<evidence type="ECO:0000256" key="1">
    <source>
        <dbReference type="ARBA" id="ARBA00022658"/>
    </source>
</evidence>